<dbReference type="EMBL" id="CAJHIA010000037">
    <property type="protein sequence ID" value="CAD6456427.1"/>
    <property type="molecule type" value="Genomic_DNA"/>
</dbReference>
<dbReference type="AlphaFoldDB" id="A0A8H2W7A9"/>
<proteinExistence type="predicted"/>
<keyword evidence="1" id="KW-0472">Membrane</keyword>
<dbReference type="InterPro" id="IPR036259">
    <property type="entry name" value="MFS_trans_sf"/>
</dbReference>
<keyword evidence="3" id="KW-1185">Reference proteome</keyword>
<protein>
    <submittedName>
        <fullName evidence="2">Db50b11c-fbc2-498f-8883-8d4bec37bf7c-CDS</fullName>
    </submittedName>
</protein>
<keyword evidence="1" id="KW-1133">Transmembrane helix</keyword>
<feature type="transmembrane region" description="Helical" evidence="1">
    <location>
        <begin position="52"/>
        <end position="72"/>
    </location>
</feature>
<name>A0A8H2W7A9_9HELO</name>
<evidence type="ECO:0000313" key="3">
    <source>
        <dbReference type="Proteomes" id="UP000624404"/>
    </source>
</evidence>
<dbReference type="Proteomes" id="UP000624404">
    <property type="component" value="Unassembled WGS sequence"/>
</dbReference>
<evidence type="ECO:0000256" key="1">
    <source>
        <dbReference type="SAM" id="Phobius"/>
    </source>
</evidence>
<dbReference type="SUPFAM" id="SSF103473">
    <property type="entry name" value="MFS general substrate transporter"/>
    <property type="match status" value="1"/>
</dbReference>
<gene>
    <name evidence="2" type="ORF">SCLTRI_LOCUS10450</name>
</gene>
<accession>A0A8H2W7A9</accession>
<keyword evidence="1" id="KW-0812">Transmembrane</keyword>
<organism evidence="2 3">
    <name type="scientific">Sclerotinia trifoliorum</name>
    <dbReference type="NCBI Taxonomy" id="28548"/>
    <lineage>
        <taxon>Eukaryota</taxon>
        <taxon>Fungi</taxon>
        <taxon>Dikarya</taxon>
        <taxon>Ascomycota</taxon>
        <taxon>Pezizomycotina</taxon>
        <taxon>Leotiomycetes</taxon>
        <taxon>Helotiales</taxon>
        <taxon>Sclerotiniaceae</taxon>
        <taxon>Sclerotinia</taxon>
    </lineage>
</organism>
<sequence length="125" mass="13749">MTISSIQLPQRYQLVNESSLLGAGVKFLAYGVPFPVGVVITSILAGRFRIPFIYIILLGTIIQIVGFALLSTTPSTVHPWPVQFGYSVITSLGVGITGGLYNFLNPLSIDRKEQCRFHSSRKNTY</sequence>
<feature type="transmembrane region" description="Helical" evidence="1">
    <location>
        <begin position="84"/>
        <end position="104"/>
    </location>
</feature>
<dbReference type="OrthoDB" id="440553at2759"/>
<reference evidence="2" key="1">
    <citation type="submission" date="2020-10" db="EMBL/GenBank/DDBJ databases">
        <authorList>
            <person name="Kusch S."/>
        </authorList>
    </citation>
    <scope>NUCLEOTIDE SEQUENCE</scope>
    <source>
        <strain evidence="2">SwB9</strain>
    </source>
</reference>
<feature type="transmembrane region" description="Helical" evidence="1">
    <location>
        <begin position="27"/>
        <end position="45"/>
    </location>
</feature>
<comment type="caution">
    <text evidence="2">The sequence shown here is derived from an EMBL/GenBank/DDBJ whole genome shotgun (WGS) entry which is preliminary data.</text>
</comment>
<evidence type="ECO:0000313" key="2">
    <source>
        <dbReference type="EMBL" id="CAD6456427.1"/>
    </source>
</evidence>